<dbReference type="PIRSF" id="PIRSF017082">
    <property type="entry name" value="YflP"/>
    <property type="match status" value="1"/>
</dbReference>
<dbReference type="Pfam" id="PF03401">
    <property type="entry name" value="TctC"/>
    <property type="match status" value="1"/>
</dbReference>
<dbReference type="PANTHER" id="PTHR42928:SF5">
    <property type="entry name" value="BLR1237 PROTEIN"/>
    <property type="match status" value="1"/>
</dbReference>
<dbReference type="CDD" id="cd07012">
    <property type="entry name" value="PBP2_Bug_TTT"/>
    <property type="match status" value="1"/>
</dbReference>
<dbReference type="InterPro" id="IPR005064">
    <property type="entry name" value="BUG"/>
</dbReference>
<dbReference type="Proteomes" id="UP001501671">
    <property type="component" value="Unassembled WGS sequence"/>
</dbReference>
<organism evidence="3 4">
    <name type="scientific">Pigmentiphaga soli</name>
    <dbReference type="NCBI Taxonomy" id="1007095"/>
    <lineage>
        <taxon>Bacteria</taxon>
        <taxon>Pseudomonadati</taxon>
        <taxon>Pseudomonadota</taxon>
        <taxon>Betaproteobacteria</taxon>
        <taxon>Burkholderiales</taxon>
        <taxon>Alcaligenaceae</taxon>
        <taxon>Pigmentiphaga</taxon>
    </lineage>
</organism>
<dbReference type="RefSeq" id="WP_345247719.1">
    <property type="nucleotide sequence ID" value="NZ_BAABFO010000005.1"/>
</dbReference>
<proteinExistence type="inferred from homology"/>
<evidence type="ECO:0000256" key="2">
    <source>
        <dbReference type="SAM" id="SignalP"/>
    </source>
</evidence>
<gene>
    <name evidence="3" type="ORF">GCM10023144_14030</name>
</gene>
<dbReference type="PANTHER" id="PTHR42928">
    <property type="entry name" value="TRICARBOXYLATE-BINDING PROTEIN"/>
    <property type="match status" value="1"/>
</dbReference>
<keyword evidence="2" id="KW-0732">Signal</keyword>
<keyword evidence="4" id="KW-1185">Reference proteome</keyword>
<dbReference type="InterPro" id="IPR042100">
    <property type="entry name" value="Bug_dom1"/>
</dbReference>
<dbReference type="Gene3D" id="3.40.190.150">
    <property type="entry name" value="Bordetella uptake gene, domain 1"/>
    <property type="match status" value="1"/>
</dbReference>
<name>A0ABP8GQ62_9BURK</name>
<protein>
    <submittedName>
        <fullName evidence="3">Tripartite tricarboxylate transporter substrate binding protein</fullName>
    </submittedName>
</protein>
<feature type="chain" id="PRO_5046022011" evidence="2">
    <location>
        <begin position="25"/>
        <end position="326"/>
    </location>
</feature>
<dbReference type="Gene3D" id="3.40.190.10">
    <property type="entry name" value="Periplasmic binding protein-like II"/>
    <property type="match status" value="1"/>
</dbReference>
<reference evidence="4" key="1">
    <citation type="journal article" date="2019" name="Int. J. Syst. Evol. Microbiol.">
        <title>The Global Catalogue of Microorganisms (GCM) 10K type strain sequencing project: providing services to taxonomists for standard genome sequencing and annotation.</title>
        <authorList>
            <consortium name="The Broad Institute Genomics Platform"/>
            <consortium name="The Broad Institute Genome Sequencing Center for Infectious Disease"/>
            <person name="Wu L."/>
            <person name="Ma J."/>
        </authorList>
    </citation>
    <scope>NUCLEOTIDE SEQUENCE [LARGE SCALE GENOMIC DNA]</scope>
    <source>
        <strain evidence="4">JCM 17666</strain>
    </source>
</reference>
<dbReference type="SUPFAM" id="SSF53850">
    <property type="entry name" value="Periplasmic binding protein-like II"/>
    <property type="match status" value="1"/>
</dbReference>
<evidence type="ECO:0000313" key="3">
    <source>
        <dbReference type="EMBL" id="GAA4328332.1"/>
    </source>
</evidence>
<accession>A0ABP8GQ62</accession>
<evidence type="ECO:0000313" key="4">
    <source>
        <dbReference type="Proteomes" id="UP001501671"/>
    </source>
</evidence>
<comment type="similarity">
    <text evidence="1">Belongs to the UPF0065 (bug) family.</text>
</comment>
<dbReference type="EMBL" id="BAABFO010000005">
    <property type="protein sequence ID" value="GAA4328332.1"/>
    <property type="molecule type" value="Genomic_DNA"/>
</dbReference>
<sequence length="326" mass="34564">MQRRHFLRTLGAASLAGAGFGAAAQEPWPTRPIRIVTGYAAGGAADVSWRIAAEKLTASLGVQVYVDNRPSAGGIVAGQTVKQSPPDGYTFLHAASGNFAMTPALFKSLPFDPVNDFQMISELTRHSLALVTLANNPLKRLEDVIAAAKASPGKYFVGITAIGTLQHLAGEYFKSVAGIDVQLVPFKGSPDLIVALRAGNIQFSIDTLAPVLAQIRSGTLRAIAITDPQGFPGLPDVPTFAHSGLKGFEVFTAWNGLAAPARTPRPIVDRMSREIGTVAAMPDVRSKLLEFGLVAGSTTPMQSQATLKKDIATWDRLIADAHIEKQ</sequence>
<evidence type="ECO:0000256" key="1">
    <source>
        <dbReference type="ARBA" id="ARBA00006987"/>
    </source>
</evidence>
<feature type="signal peptide" evidence="2">
    <location>
        <begin position="1"/>
        <end position="24"/>
    </location>
</feature>
<comment type="caution">
    <text evidence="3">The sequence shown here is derived from an EMBL/GenBank/DDBJ whole genome shotgun (WGS) entry which is preliminary data.</text>
</comment>